<dbReference type="Pfam" id="PF06687">
    <property type="entry name" value="SUR7"/>
    <property type="match status" value="1"/>
</dbReference>
<dbReference type="GO" id="GO:0030866">
    <property type="term" value="P:cortical actin cytoskeleton organization"/>
    <property type="evidence" value="ECO:0007669"/>
    <property type="project" value="TreeGrafter"/>
</dbReference>
<organism evidence="3 4">
    <name type="scientific">Rasamsonia emersonii (strain ATCC 16479 / CBS 393.64 / IMI 116815)</name>
    <dbReference type="NCBI Taxonomy" id="1408163"/>
    <lineage>
        <taxon>Eukaryota</taxon>
        <taxon>Fungi</taxon>
        <taxon>Dikarya</taxon>
        <taxon>Ascomycota</taxon>
        <taxon>Pezizomycotina</taxon>
        <taxon>Eurotiomycetes</taxon>
        <taxon>Eurotiomycetidae</taxon>
        <taxon>Eurotiales</taxon>
        <taxon>Trichocomaceae</taxon>
        <taxon>Rasamsonia</taxon>
    </lineage>
</organism>
<sequence>MAAGRPILGLLALFFTAGAILLMFLTFLGGANNHRPLNEIYFLQANTSNIPGAPAVSRWTFWNVCSVDSHGKSHCGTSHPTFPFDPPGHSNFGTNVNVPHQFIGTNHYFLMSRFMFPFEIIALFFAVCSLFLGLLAPCTRIGSYLSSTMALIAWIFQIITTCLMTACYVEGRHHFNSNGQHAKLGPKAFGFMWTAVFLLTLSSFLYCMGGLTGRSEAGYSGREARRRGFFAAKRSSSTRSGGSTANGRKEYA</sequence>
<name>A0A0F4YKT4_RASE3</name>
<dbReference type="GO" id="GO:0031505">
    <property type="term" value="P:fungal-type cell wall organization"/>
    <property type="evidence" value="ECO:0007669"/>
    <property type="project" value="TreeGrafter"/>
</dbReference>
<dbReference type="GO" id="GO:0005886">
    <property type="term" value="C:plasma membrane"/>
    <property type="evidence" value="ECO:0007669"/>
    <property type="project" value="InterPro"/>
</dbReference>
<evidence type="ECO:0000313" key="4">
    <source>
        <dbReference type="Proteomes" id="UP000053958"/>
    </source>
</evidence>
<protein>
    <submittedName>
        <fullName evidence="3">Actin cortical patch protein Sur7</fullName>
    </submittedName>
</protein>
<dbReference type="GO" id="GO:0005938">
    <property type="term" value="C:cell cortex"/>
    <property type="evidence" value="ECO:0007669"/>
    <property type="project" value="TreeGrafter"/>
</dbReference>
<dbReference type="RefSeq" id="XP_013324805.1">
    <property type="nucleotide sequence ID" value="XM_013469351.1"/>
</dbReference>
<evidence type="ECO:0000313" key="3">
    <source>
        <dbReference type="EMBL" id="KKA18193.1"/>
    </source>
</evidence>
<gene>
    <name evidence="3" type="ORF">T310_7861</name>
</gene>
<dbReference type="STRING" id="1408163.A0A0F4YKT4"/>
<accession>A0A0F4YKT4</accession>
<evidence type="ECO:0000256" key="1">
    <source>
        <dbReference type="SAM" id="MobiDB-lite"/>
    </source>
</evidence>
<proteinExistence type="predicted"/>
<reference evidence="3 4" key="1">
    <citation type="submission" date="2015-04" db="EMBL/GenBank/DDBJ databases">
        <authorList>
            <person name="Heijne W.H."/>
            <person name="Fedorova N.D."/>
            <person name="Nierman W.C."/>
            <person name="Vollebregt A.W."/>
            <person name="Zhao Z."/>
            <person name="Wu L."/>
            <person name="Kumar M."/>
            <person name="Stam H."/>
            <person name="van den Berg M.A."/>
            <person name="Pel H.J."/>
        </authorList>
    </citation>
    <scope>NUCLEOTIDE SEQUENCE [LARGE SCALE GENOMIC DNA]</scope>
    <source>
        <strain evidence="3 4">CBS 393.64</strain>
    </source>
</reference>
<dbReference type="GO" id="GO:0006897">
    <property type="term" value="P:endocytosis"/>
    <property type="evidence" value="ECO:0007669"/>
    <property type="project" value="TreeGrafter"/>
</dbReference>
<dbReference type="OrthoDB" id="5419460at2759"/>
<keyword evidence="2" id="KW-0472">Membrane</keyword>
<feature type="compositionally biased region" description="Low complexity" evidence="1">
    <location>
        <begin position="230"/>
        <end position="243"/>
    </location>
</feature>
<dbReference type="Proteomes" id="UP000053958">
    <property type="component" value="Unassembled WGS sequence"/>
</dbReference>
<dbReference type="PANTHER" id="PTHR36414:SF1">
    <property type="entry name" value="PROTEIN SUR7"/>
    <property type="match status" value="1"/>
</dbReference>
<dbReference type="GO" id="GO:0032185">
    <property type="term" value="P:septin cytoskeleton organization"/>
    <property type="evidence" value="ECO:0007669"/>
    <property type="project" value="TreeGrafter"/>
</dbReference>
<dbReference type="InterPro" id="IPR009571">
    <property type="entry name" value="SUR7/Rim9-like_fungi"/>
</dbReference>
<dbReference type="Gene3D" id="1.20.140.150">
    <property type="match status" value="1"/>
</dbReference>
<feature type="transmembrane region" description="Helical" evidence="2">
    <location>
        <begin position="191"/>
        <end position="212"/>
    </location>
</feature>
<evidence type="ECO:0000256" key="2">
    <source>
        <dbReference type="SAM" id="Phobius"/>
    </source>
</evidence>
<dbReference type="PANTHER" id="PTHR36414">
    <property type="entry name" value="PROTEIN SUR7"/>
    <property type="match status" value="1"/>
</dbReference>
<dbReference type="GeneID" id="25320126"/>
<feature type="transmembrane region" description="Helical" evidence="2">
    <location>
        <begin position="114"/>
        <end position="136"/>
    </location>
</feature>
<keyword evidence="4" id="KW-1185">Reference proteome</keyword>
<keyword evidence="2" id="KW-1133">Transmembrane helix</keyword>
<keyword evidence="2" id="KW-0812">Transmembrane</keyword>
<comment type="caution">
    <text evidence="3">The sequence shown here is derived from an EMBL/GenBank/DDBJ whole genome shotgun (WGS) entry which is preliminary data.</text>
</comment>
<dbReference type="GO" id="GO:0045121">
    <property type="term" value="C:membrane raft"/>
    <property type="evidence" value="ECO:0007669"/>
    <property type="project" value="TreeGrafter"/>
</dbReference>
<feature type="region of interest" description="Disordered" evidence="1">
    <location>
        <begin position="230"/>
        <end position="252"/>
    </location>
</feature>
<feature type="transmembrane region" description="Helical" evidence="2">
    <location>
        <begin position="148"/>
        <end position="171"/>
    </location>
</feature>
<dbReference type="AlphaFoldDB" id="A0A0F4YKT4"/>
<dbReference type="EMBL" id="LASV01000485">
    <property type="protein sequence ID" value="KKA18193.1"/>
    <property type="molecule type" value="Genomic_DNA"/>
</dbReference>
<feature type="transmembrane region" description="Helical" evidence="2">
    <location>
        <begin position="7"/>
        <end position="28"/>
    </location>
</feature>